<dbReference type="EMBL" id="JACJIP010000055">
    <property type="protein sequence ID" value="MBA9088537.1"/>
    <property type="molecule type" value="Genomic_DNA"/>
</dbReference>
<reference evidence="1 2" key="1">
    <citation type="submission" date="2020-08" db="EMBL/GenBank/DDBJ databases">
        <title>Genomic Encyclopedia of Type Strains, Phase III (KMG-III): the genomes of soil and plant-associated and newly described type strains.</title>
        <authorList>
            <person name="Whitman W."/>
        </authorList>
    </citation>
    <scope>NUCLEOTIDE SEQUENCE [LARGE SCALE GENOMIC DNA]</scope>
    <source>
        <strain evidence="1 2">CECT 8693</strain>
    </source>
</reference>
<dbReference type="Proteomes" id="UP000567067">
    <property type="component" value="Unassembled WGS sequence"/>
</dbReference>
<proteinExistence type="predicted"/>
<name>A0A7W3SYJ8_9BACL</name>
<evidence type="ECO:0000313" key="1">
    <source>
        <dbReference type="EMBL" id="MBA9088537.1"/>
    </source>
</evidence>
<keyword evidence="2" id="KW-1185">Reference proteome</keyword>
<protein>
    <submittedName>
        <fullName evidence="1">Uncharacterized protein</fullName>
    </submittedName>
</protein>
<evidence type="ECO:0000313" key="2">
    <source>
        <dbReference type="Proteomes" id="UP000567067"/>
    </source>
</evidence>
<organism evidence="1 2">
    <name type="scientific">Fontibacillus solani</name>
    <dbReference type="NCBI Taxonomy" id="1572857"/>
    <lineage>
        <taxon>Bacteria</taxon>
        <taxon>Bacillati</taxon>
        <taxon>Bacillota</taxon>
        <taxon>Bacilli</taxon>
        <taxon>Bacillales</taxon>
        <taxon>Paenibacillaceae</taxon>
        <taxon>Fontibacillus</taxon>
    </lineage>
</organism>
<dbReference type="RefSeq" id="WP_182540177.1">
    <property type="nucleotide sequence ID" value="NZ_JACJIP010000055.1"/>
</dbReference>
<gene>
    <name evidence="1" type="ORF">FHR92_005054</name>
</gene>
<accession>A0A7W3SYJ8</accession>
<sequence length="100" mass="11674">MKEKNPEYFLKIRAVVNELDPIGLIASGAPEDEHDTLTANILELIVHKKFDEIRDLIIESYSWYGFNHDDIKDEYKESSNTKLSLIIEKILEINKEYYGV</sequence>
<comment type="caution">
    <text evidence="1">The sequence shown here is derived from an EMBL/GenBank/DDBJ whole genome shotgun (WGS) entry which is preliminary data.</text>
</comment>
<dbReference type="AlphaFoldDB" id="A0A7W3SYJ8"/>